<gene>
    <name evidence="2" type="ORF">MIMGU_mgv1a019807mg</name>
</gene>
<feature type="transmembrane region" description="Helical" evidence="1">
    <location>
        <begin position="32"/>
        <end position="54"/>
    </location>
</feature>
<keyword evidence="1" id="KW-1133">Transmembrane helix</keyword>
<dbReference type="Proteomes" id="UP000030748">
    <property type="component" value="Unassembled WGS sequence"/>
</dbReference>
<reference evidence="2 3" key="1">
    <citation type="journal article" date="2013" name="Proc. Natl. Acad. Sci. U.S.A.">
        <title>Fine-scale variation in meiotic recombination in Mimulus inferred from population shotgun sequencing.</title>
        <authorList>
            <person name="Hellsten U."/>
            <person name="Wright K.M."/>
            <person name="Jenkins J."/>
            <person name="Shu S."/>
            <person name="Yuan Y."/>
            <person name="Wessler S.R."/>
            <person name="Schmutz J."/>
            <person name="Willis J.H."/>
            <person name="Rokhsar D.S."/>
        </authorList>
    </citation>
    <scope>NUCLEOTIDE SEQUENCE [LARGE SCALE GENOMIC DNA]</scope>
    <source>
        <strain evidence="3">cv. DUN x IM62</strain>
    </source>
</reference>
<organism evidence="2 3">
    <name type="scientific">Erythranthe guttata</name>
    <name type="common">Yellow monkey flower</name>
    <name type="synonym">Mimulus guttatus</name>
    <dbReference type="NCBI Taxonomy" id="4155"/>
    <lineage>
        <taxon>Eukaryota</taxon>
        <taxon>Viridiplantae</taxon>
        <taxon>Streptophyta</taxon>
        <taxon>Embryophyta</taxon>
        <taxon>Tracheophyta</taxon>
        <taxon>Spermatophyta</taxon>
        <taxon>Magnoliopsida</taxon>
        <taxon>eudicotyledons</taxon>
        <taxon>Gunneridae</taxon>
        <taxon>Pentapetalae</taxon>
        <taxon>asterids</taxon>
        <taxon>lamiids</taxon>
        <taxon>Lamiales</taxon>
        <taxon>Phrymaceae</taxon>
        <taxon>Erythranthe</taxon>
    </lineage>
</organism>
<sequence>MMILCSSLNMFQARLIKCLDKYNVRENQSMKIFFLLIFKITLDFIYLCSGARILSLGGSNDNYFRNEDFGIADKYISGSSGFRKQLCHR</sequence>
<evidence type="ECO:0000256" key="1">
    <source>
        <dbReference type="SAM" id="Phobius"/>
    </source>
</evidence>
<keyword evidence="3" id="KW-1185">Reference proteome</keyword>
<evidence type="ECO:0000313" key="3">
    <source>
        <dbReference type="Proteomes" id="UP000030748"/>
    </source>
</evidence>
<name>A0A022PTF1_ERYGU</name>
<dbReference type="AlphaFoldDB" id="A0A022PTF1"/>
<keyword evidence="1" id="KW-0812">Transmembrane</keyword>
<dbReference type="EMBL" id="KI632337">
    <property type="protein sequence ID" value="EYU18093.1"/>
    <property type="molecule type" value="Genomic_DNA"/>
</dbReference>
<evidence type="ECO:0000313" key="2">
    <source>
        <dbReference type="EMBL" id="EYU18093.1"/>
    </source>
</evidence>
<protein>
    <submittedName>
        <fullName evidence="2">Uncharacterized protein</fullName>
    </submittedName>
</protein>
<keyword evidence="1" id="KW-0472">Membrane</keyword>
<proteinExistence type="predicted"/>
<accession>A0A022PTF1</accession>